<dbReference type="EMBL" id="JAFKMR010000019">
    <property type="protein sequence ID" value="MBN8744654.1"/>
    <property type="molecule type" value="Genomic_DNA"/>
</dbReference>
<name>A0A8I1SXI7_THIA3</name>
<gene>
    <name evidence="1" type="ORF">J0I24_10145</name>
</gene>
<comment type="caution">
    <text evidence="1">The sequence shown here is derived from an EMBL/GenBank/DDBJ whole genome shotgun (WGS) entry which is preliminary data.</text>
</comment>
<sequence length="61" mass="6895">MLDALDTDRLQALGDDPAAQYARTVIARMQADLKFQQTKIAALSFGRTRTFHARPSPYIDR</sequence>
<dbReference type="Proteomes" id="UP000664800">
    <property type="component" value="Unassembled WGS sequence"/>
</dbReference>
<proteinExistence type="predicted"/>
<evidence type="ECO:0000313" key="2">
    <source>
        <dbReference type="Proteomes" id="UP000664800"/>
    </source>
</evidence>
<protein>
    <submittedName>
        <fullName evidence="1">Uncharacterized protein</fullName>
    </submittedName>
</protein>
<dbReference type="RefSeq" id="WP_112487968.1">
    <property type="nucleotide sequence ID" value="NZ_JAFKMQ010000174.1"/>
</dbReference>
<accession>A0A8I1SXI7</accession>
<reference evidence="1" key="1">
    <citation type="submission" date="2021-02" db="EMBL/GenBank/DDBJ databases">
        <title>Thiocyanate and organic carbon inputs drive convergent selection for specific autotrophic Afipia and Thiobacillus strains within complex microbiomes.</title>
        <authorList>
            <person name="Huddy R.J."/>
            <person name="Sachdeva R."/>
            <person name="Kadzinga F."/>
            <person name="Kantor R.S."/>
            <person name="Harrison S.T.L."/>
            <person name="Banfield J.F."/>
        </authorList>
    </citation>
    <scope>NUCLEOTIDE SEQUENCE</scope>
    <source>
        <strain evidence="1">SCN18_13_7_16_R3_B_64_19</strain>
    </source>
</reference>
<dbReference type="AlphaFoldDB" id="A0A8I1SXI7"/>
<organism evidence="1 2">
    <name type="scientific">Thiomonas arsenitoxydans (strain DSM 22701 / CIP 110005 / 3As)</name>
    <dbReference type="NCBI Taxonomy" id="426114"/>
    <lineage>
        <taxon>Bacteria</taxon>
        <taxon>Pseudomonadati</taxon>
        <taxon>Pseudomonadota</taxon>
        <taxon>Betaproteobacteria</taxon>
        <taxon>Burkholderiales</taxon>
        <taxon>Thiomonas</taxon>
    </lineage>
</organism>
<evidence type="ECO:0000313" key="1">
    <source>
        <dbReference type="EMBL" id="MBN8744654.1"/>
    </source>
</evidence>